<dbReference type="EMBL" id="WNHB01000010">
    <property type="protein sequence ID" value="MTT31897.1"/>
    <property type="molecule type" value="Genomic_DNA"/>
</dbReference>
<gene>
    <name evidence="1" type="ORF">GMB86_07730</name>
</gene>
<dbReference type="AlphaFoldDB" id="A0A6N8CRS2"/>
<dbReference type="Proteomes" id="UP000440978">
    <property type="component" value="Unassembled WGS sequence"/>
</dbReference>
<evidence type="ECO:0000313" key="2">
    <source>
        <dbReference type="Proteomes" id="UP000440978"/>
    </source>
</evidence>
<name>A0A6N8CRS2_9BACI</name>
<accession>A0A6N8CRS2</accession>
<sequence length="236" mass="25488">MLAFVVVGNLSFAEENSKSNSPHGVTDEKVTLNHLVDFWKSYGVSQSTIQKLVKKWNNGLAIDALKGDDSQGTATIQTYGKLDPISGNNQKVTKKVYPDGSISVTTVEVPKTDNTNPNLISPLSVTGGTVTSGTGYTIHHGATVGTGNGAVTCSFKADFENINGAYDLIDRIYSYDIVVWGGSYSDVELKLVRKYETSTYKAHGMLRFQAIIGPTGATQHLDLYVGKNTYYSSTNI</sequence>
<dbReference type="OrthoDB" id="2962955at2"/>
<reference evidence="1 2" key="1">
    <citation type="submission" date="2019-11" db="EMBL/GenBank/DDBJ databases">
        <title>Terrilactibacillus tamarindus sp. nov. BCM23-1 isolated from bark of Tamarindus indica.</title>
        <authorList>
            <person name="Kingkaew E."/>
            <person name="Tanasupawat S."/>
        </authorList>
    </citation>
    <scope>NUCLEOTIDE SEQUENCE [LARGE SCALE GENOMIC DNA]</scope>
    <source>
        <strain evidence="1 2">BCM23-1</strain>
    </source>
</reference>
<dbReference type="RefSeq" id="WP_155218388.1">
    <property type="nucleotide sequence ID" value="NZ_WNHB01000010.1"/>
</dbReference>
<comment type="caution">
    <text evidence="1">The sequence shown here is derived from an EMBL/GenBank/DDBJ whole genome shotgun (WGS) entry which is preliminary data.</text>
</comment>
<protein>
    <submittedName>
        <fullName evidence="1">Uncharacterized protein</fullName>
    </submittedName>
</protein>
<organism evidence="1 2">
    <name type="scientific">Terrilactibacillus tamarindi</name>
    <dbReference type="NCBI Taxonomy" id="2599694"/>
    <lineage>
        <taxon>Bacteria</taxon>
        <taxon>Bacillati</taxon>
        <taxon>Bacillota</taxon>
        <taxon>Bacilli</taxon>
        <taxon>Bacillales</taxon>
        <taxon>Bacillaceae</taxon>
        <taxon>Terrilactibacillus</taxon>
    </lineage>
</organism>
<keyword evidence="2" id="KW-1185">Reference proteome</keyword>
<proteinExistence type="predicted"/>
<evidence type="ECO:0000313" key="1">
    <source>
        <dbReference type="EMBL" id="MTT31897.1"/>
    </source>
</evidence>